<dbReference type="Pfam" id="PF10035">
    <property type="entry name" value="DUF2179"/>
    <property type="match status" value="1"/>
</dbReference>
<feature type="domain" description="DUF2179" evidence="7">
    <location>
        <begin position="371"/>
        <end position="424"/>
    </location>
</feature>
<keyword evidence="3 6" id="KW-0812">Transmembrane</keyword>
<dbReference type="InterPro" id="IPR015867">
    <property type="entry name" value="N-reg_PII/ATP_PRibTrfase_C"/>
</dbReference>
<comment type="caution">
    <text evidence="8">The sequence shown here is derived from an EMBL/GenBank/DDBJ whole genome shotgun (WGS) entry which is preliminary data.</text>
</comment>
<dbReference type="PANTHER" id="PTHR33545:SF5">
    <property type="entry name" value="UPF0750 MEMBRANE PROTEIN YITT"/>
    <property type="match status" value="1"/>
</dbReference>
<keyword evidence="5 6" id="KW-0472">Membrane</keyword>
<accession>A0ABU7MLV5</accession>
<feature type="transmembrane region" description="Helical" evidence="6">
    <location>
        <begin position="152"/>
        <end position="174"/>
    </location>
</feature>
<organism evidence="8 9">
    <name type="scientific">Mycoplasmopsis ciconiae</name>
    <dbReference type="NCBI Taxonomy" id="561067"/>
    <lineage>
        <taxon>Bacteria</taxon>
        <taxon>Bacillati</taxon>
        <taxon>Mycoplasmatota</taxon>
        <taxon>Mycoplasmoidales</taxon>
        <taxon>Metamycoplasmataceae</taxon>
        <taxon>Mycoplasmopsis</taxon>
    </lineage>
</organism>
<dbReference type="Gene3D" id="3.30.70.120">
    <property type="match status" value="1"/>
</dbReference>
<dbReference type="InterPro" id="IPR051461">
    <property type="entry name" value="UPF0750_membrane"/>
</dbReference>
<dbReference type="EMBL" id="JAZDWZ010000009">
    <property type="protein sequence ID" value="MEE3928515.1"/>
    <property type="molecule type" value="Genomic_DNA"/>
</dbReference>
<evidence type="ECO:0000256" key="2">
    <source>
        <dbReference type="ARBA" id="ARBA00022475"/>
    </source>
</evidence>
<comment type="subcellular location">
    <subcellularLocation>
        <location evidence="1">Cell membrane</location>
        <topology evidence="1">Multi-pass membrane protein</topology>
    </subcellularLocation>
</comment>
<dbReference type="PRINTS" id="PR00173">
    <property type="entry name" value="EDTRNSPORT"/>
</dbReference>
<proteinExistence type="predicted"/>
<feature type="transmembrane region" description="Helical" evidence="6">
    <location>
        <begin position="229"/>
        <end position="255"/>
    </location>
</feature>
<gene>
    <name evidence="8" type="ORF">V2E24_02910</name>
</gene>
<evidence type="ECO:0000313" key="9">
    <source>
        <dbReference type="Proteomes" id="UP001344817"/>
    </source>
</evidence>
<feature type="transmembrane region" description="Helical" evidence="6">
    <location>
        <begin position="267"/>
        <end position="286"/>
    </location>
</feature>
<dbReference type="Proteomes" id="UP001344817">
    <property type="component" value="Unassembled WGS sequence"/>
</dbReference>
<keyword evidence="4 6" id="KW-1133">Transmembrane helix</keyword>
<evidence type="ECO:0000259" key="7">
    <source>
        <dbReference type="Pfam" id="PF10035"/>
    </source>
</evidence>
<dbReference type="CDD" id="cd16380">
    <property type="entry name" value="YitT_C"/>
    <property type="match status" value="1"/>
</dbReference>
<evidence type="ECO:0000256" key="4">
    <source>
        <dbReference type="ARBA" id="ARBA00022989"/>
    </source>
</evidence>
<sequence>MSDKKKIELFRKKKQNVLTEIYDKDQDEFNTVNKNSKVIKANTTYRRTKMNNFGLKISKLYSPMPMYKVLIITTIVAIFFGVISVFFVKNVGIYNFGLAAFGQAAARLVVVKLPASVAADVRNLIDQIIFWLAYIILSIPIFIFGYYKIGRIFTILTVLFLIVSSFTSIGIGLIPGANEVYLIGDFSNKAVQEALPEYQKKLSNLIPLFWNEGGNIIALMIYSMSYGFMLAWVFAIIAILGGTAGVTGVIGEWYANTKQKSFGTISGYMNIVIVLISVLVGSWLPGSLLLSEAEKLNGANNQALRILADKAWGFEMYLSPNFVATILSNVVYIAVLNKLYPKFKLVRVEIFSMYCDDVKDKILLDRKIVTGITLFKGEGGYSKKQIDVITSITLFRQIPRIIKDVRKIDPEAFIAVSEVNAIDGYVYLPEKKF</sequence>
<evidence type="ECO:0000256" key="6">
    <source>
        <dbReference type="SAM" id="Phobius"/>
    </source>
</evidence>
<dbReference type="PANTHER" id="PTHR33545">
    <property type="entry name" value="UPF0750 MEMBRANE PROTEIN YITT-RELATED"/>
    <property type="match status" value="1"/>
</dbReference>
<dbReference type="RefSeq" id="WP_330500928.1">
    <property type="nucleotide sequence ID" value="NZ_JAZDWZ010000009.1"/>
</dbReference>
<name>A0ABU7MLV5_9BACT</name>
<feature type="transmembrane region" description="Helical" evidence="6">
    <location>
        <begin position="322"/>
        <end position="340"/>
    </location>
</feature>
<feature type="transmembrane region" description="Helical" evidence="6">
    <location>
        <begin position="69"/>
        <end position="88"/>
    </location>
</feature>
<keyword evidence="2" id="KW-1003">Cell membrane</keyword>
<keyword evidence="9" id="KW-1185">Reference proteome</keyword>
<protein>
    <submittedName>
        <fullName evidence="8">DUF2179 domain-containing protein</fullName>
    </submittedName>
</protein>
<evidence type="ECO:0000313" key="8">
    <source>
        <dbReference type="EMBL" id="MEE3928515.1"/>
    </source>
</evidence>
<evidence type="ECO:0000256" key="5">
    <source>
        <dbReference type="ARBA" id="ARBA00023136"/>
    </source>
</evidence>
<reference evidence="8" key="1">
    <citation type="submission" date="2024-01" db="EMBL/GenBank/DDBJ databases">
        <title>Genome sequence of Mycoplasma ciconiae type strain DSM 25251.</title>
        <authorList>
            <person name="Spergser J."/>
        </authorList>
    </citation>
    <scope>NUCLEOTIDE SEQUENCE [LARGE SCALE GENOMIC DNA]</scope>
    <source>
        <strain evidence="8">DSM 25251</strain>
    </source>
</reference>
<evidence type="ECO:0000256" key="1">
    <source>
        <dbReference type="ARBA" id="ARBA00004651"/>
    </source>
</evidence>
<dbReference type="InterPro" id="IPR019264">
    <property type="entry name" value="DUF2179"/>
</dbReference>
<evidence type="ECO:0000256" key="3">
    <source>
        <dbReference type="ARBA" id="ARBA00022692"/>
    </source>
</evidence>
<feature type="transmembrane region" description="Helical" evidence="6">
    <location>
        <begin position="128"/>
        <end position="147"/>
    </location>
</feature>